<dbReference type="InterPro" id="IPR008640">
    <property type="entry name" value="Adhesin_Head_dom"/>
</dbReference>
<evidence type="ECO:0000256" key="2">
    <source>
        <dbReference type="ARBA" id="ARBA00004442"/>
    </source>
</evidence>
<feature type="domain" description="Trimeric autotransporter adhesin YadA-like C-terminal membrane anchor" evidence="12">
    <location>
        <begin position="1798"/>
        <end position="1857"/>
    </location>
</feature>
<feature type="region of interest" description="Disordered" evidence="11">
    <location>
        <begin position="1678"/>
        <end position="1703"/>
    </location>
</feature>
<dbReference type="EMBL" id="FOBN01000006">
    <property type="protein sequence ID" value="SEM13348.1"/>
    <property type="molecule type" value="Genomic_DNA"/>
</dbReference>
<dbReference type="Pfam" id="PF03895">
    <property type="entry name" value="YadA_anchor"/>
    <property type="match status" value="1"/>
</dbReference>
<dbReference type="Pfam" id="PF05658">
    <property type="entry name" value="YadA_head"/>
    <property type="match status" value="3"/>
</dbReference>
<dbReference type="Pfam" id="PF05662">
    <property type="entry name" value="YadA_stalk"/>
    <property type="match status" value="4"/>
</dbReference>
<feature type="domain" description="Trimeric autotransporter adhesin YadA-like head" evidence="13">
    <location>
        <begin position="1555"/>
        <end position="1581"/>
    </location>
</feature>
<dbReference type="InterPro" id="IPR005594">
    <property type="entry name" value="YadA_C"/>
</dbReference>
<dbReference type="InterPro" id="IPR045584">
    <property type="entry name" value="Pilin-like"/>
</dbReference>
<keyword evidence="7" id="KW-0732">Signal</keyword>
<feature type="domain" description="Trimeric autotransporter adhesin YadA-like stalk" evidence="14">
    <location>
        <begin position="1223"/>
        <end position="1257"/>
    </location>
</feature>
<keyword evidence="6" id="KW-0812">Transmembrane</keyword>
<evidence type="ECO:0000259" key="14">
    <source>
        <dbReference type="Pfam" id="PF05662"/>
    </source>
</evidence>
<dbReference type="InterPro" id="IPR011049">
    <property type="entry name" value="Serralysin-like_metalloprot_C"/>
</dbReference>
<protein>
    <submittedName>
        <fullName evidence="15">Head domain of trimeric autotransporter adhesin</fullName>
    </submittedName>
</protein>
<evidence type="ECO:0000313" key="15">
    <source>
        <dbReference type="EMBL" id="SEM13348.1"/>
    </source>
</evidence>
<evidence type="ECO:0000313" key="16">
    <source>
        <dbReference type="Proteomes" id="UP000198883"/>
    </source>
</evidence>
<evidence type="ECO:0000256" key="9">
    <source>
        <dbReference type="ARBA" id="ARBA00023136"/>
    </source>
</evidence>
<gene>
    <name evidence="15" type="ORF">SAMN05444853_1063</name>
</gene>
<dbReference type="InterPro" id="IPR008635">
    <property type="entry name" value="Coiled_stalk_dom"/>
</dbReference>
<feature type="domain" description="Trimeric autotransporter adhesin YadA-like head" evidence="13">
    <location>
        <begin position="225"/>
        <end position="248"/>
    </location>
</feature>
<dbReference type="Gene3D" id="6.10.250.2040">
    <property type="match status" value="1"/>
</dbReference>
<sequence>MNALYKVVLYKVTLVVGIISELTKLKGKFLSTLEREVFVISRFALAKLILILLIFFEGRIAIAATSDCQYREDKHSVICGIDINSGRYTVTLGKGANTNIGVEKSERYIDAANKIVETGVLAAEKSTSAKNVRVHDMKLAIIPVITLYMKDNEIYKDKDQYLFSGIQRSIRGQSIEEAIASLRDKGAESLRIGGIAIGHLAIANKATDTIALGRNAKAGDRVEDVNAIAIGGNSESLEPNSIAIGGYAKSLKRNNVVLGSHAQSKGPDSVVLGARAISKLHSNVVIGVDALADKDSSITIGHFAHSANVQAIAIGSANTKGHGAKALGDQSIAIGSNTLAKGHSSIAIGGDETNQVASELSYHIRKFVNQEGDLVEEDPSDDDMTIADMYSYLTGDDFQVVGHSQEKERSTMANHGAIAIGDKASADADLGIALGTAADVSDEAFGGIALGIGAKSTQVSSVTLGAGSSTDGYAILYKSAELQALDASGNPVPNKTVKFNGFTGGADNLHVGEQVSIGKKGYERQLKNVAAGWINKDSTDAINGSQLASIAGGLLGRMEVLGSNIPFEYVDDQGKTVDKIGDNYYEVGAVQASDGTVYAAGTVIGNDNKGYPEGSIVKESAVYPKGTIFDREGETTASPISEAIAVTLQPKNANSVAIRVKSNHLNQPQKITNIANGVNASDAVNKQQLDDVKAEALKKTKLVAGTYTTLNGTGTAENPYQVDIAKGNIEASEKGFATGGDVYNAVKEKLTASNIHQIKSTKGDIVVSQQDLVQGDIDLSIANNAITTQKLADKAVTKTKLAEQVITDFEAKSRERVLGTANEIEVMTSGTTQDNKGFTVSLSQSIKEKLAKVGIGEVAQGNQGSVMGDKVYKAITTAKTILDKAEGETLLIVEKVESTDLTKNSYKLSIDKDKLAQGTHLSYQANNDVAKQVSLQTGLTFKNGENTTATIGENGEVKINVNTQLNLSSQHLGNTLYGSITGLTHNLATVAERSTAISKPIILDEGLRKATTLGDSLNLGWNLQANGTAQDFVQVYDTVNMLNGKGTAVSVENTDGKVSQIKYDVLVDDRTITVNDSGRLQAVASMPVVDNATIGLTAEGKIVAKTATLRALNNIQLGQAVASDTTGLVTADSVASAINHSGFIIKAAQSVDGLVEGSTEELINPSEMITFEADKNIKLVQKGNIFTFATQDNAYFNQMMLGKGMHTTTLTSTANGLDIGGDRITNIADGINARDAVSRSQLDSVQAIASNKTKLQAGSGTILEGIGSIAEPYKVNIHFGAVEIGDNKAVTGGVVYEAIAGRSDKDFANISDAGKKVITDLVNVEGSNGLSVQSDIDPNTKVKKMTISLDRVTHSALNREESISSTNGNLAIDDTARNSSGGKAFTVTLNKVLSQLDSLILGDNIASDIVSLSKEQGISGGSKPITNVASGLGDKSLTEITEQDSEWHNVATVGDLTQVKSNVNHMNKIIGGEDVNGQPVNAEGVPLTESDGKTPITTAMALKTYDVEGQTATVNNTVVSAINRMNEGGIKYFHTNDHSGQKTGGKLAKTNDSSASGKYATAIGRKASATAENALAFGNGSQATAENAIAIGSGNLVNAKKSGALGDPNYISEKAGQNEEGDEVSGSYAIGNDNVINSSNTFVLGNNVNNSGDKDEANKPIAQGSSVENSVYLGNKTTATKGNQVGTKNLTQTGQKGKTTTAGDKGTVKSVSVGGMAYGDFAGAKANGVVSVGSSGNERRIQNVAAGEISPTSTDAINGSQLHSTYQGLAHLSQKIMNVEVSTRAGIASGAAIATLGQARNSGDNAVSVGFAVHQGQSALAAGVSSWSNNGKWLVKGNAAYDSQRQKTLSGSATYSW</sequence>
<dbReference type="InterPro" id="IPR037174">
    <property type="entry name" value="Trimeric_adhesin"/>
</dbReference>
<evidence type="ECO:0000256" key="8">
    <source>
        <dbReference type="ARBA" id="ARBA00022927"/>
    </source>
</evidence>
<accession>A0A1H7VX19</accession>
<dbReference type="OrthoDB" id="5672862at2"/>
<keyword evidence="4" id="KW-0813">Transport</keyword>
<dbReference type="SUPFAM" id="SSF101967">
    <property type="entry name" value="Adhesin YadA, collagen-binding domain"/>
    <property type="match status" value="5"/>
</dbReference>
<comment type="subcellular location">
    <subcellularLocation>
        <location evidence="2">Cell outer membrane</location>
    </subcellularLocation>
    <subcellularLocation>
        <location evidence="1">Cell surface</location>
    </subcellularLocation>
</comment>
<feature type="domain" description="Trimeric autotransporter adhesin YadA-like head" evidence="13">
    <location>
        <begin position="326"/>
        <end position="350"/>
    </location>
</feature>
<feature type="compositionally biased region" description="Low complexity" evidence="11">
    <location>
        <begin position="1686"/>
        <end position="1703"/>
    </location>
</feature>
<evidence type="ECO:0000256" key="6">
    <source>
        <dbReference type="ARBA" id="ARBA00022692"/>
    </source>
</evidence>
<dbReference type="Proteomes" id="UP000198883">
    <property type="component" value="Unassembled WGS sequence"/>
</dbReference>
<evidence type="ECO:0000259" key="13">
    <source>
        <dbReference type="Pfam" id="PF05658"/>
    </source>
</evidence>
<dbReference type="SUPFAM" id="SSF101999">
    <property type="entry name" value="Trimeric adhesin"/>
    <property type="match status" value="1"/>
</dbReference>
<evidence type="ECO:0000256" key="11">
    <source>
        <dbReference type="SAM" id="MobiDB-lite"/>
    </source>
</evidence>
<dbReference type="Gene3D" id="1.20.5.170">
    <property type="match status" value="2"/>
</dbReference>
<reference evidence="16" key="1">
    <citation type="submission" date="2016-10" db="EMBL/GenBank/DDBJ databases">
        <authorList>
            <person name="Varghese N."/>
            <person name="Submissions S."/>
        </authorList>
    </citation>
    <scope>NUCLEOTIDE SEQUENCE [LARGE SCALE GENOMIC DNA]</scope>
    <source>
        <strain evidence="16">DSM 24204</strain>
    </source>
</reference>
<keyword evidence="10" id="KW-0998">Cell outer membrane</keyword>
<evidence type="ECO:0000256" key="3">
    <source>
        <dbReference type="ARBA" id="ARBA00005848"/>
    </source>
</evidence>
<dbReference type="CDD" id="cd12820">
    <property type="entry name" value="LbR_YadA-like"/>
    <property type="match status" value="2"/>
</dbReference>
<dbReference type="GO" id="GO:0015031">
    <property type="term" value="P:protein transport"/>
    <property type="evidence" value="ECO:0007669"/>
    <property type="project" value="UniProtKB-KW"/>
</dbReference>
<proteinExistence type="inferred from homology"/>
<evidence type="ECO:0000256" key="5">
    <source>
        <dbReference type="ARBA" id="ARBA00022452"/>
    </source>
</evidence>
<dbReference type="Gene3D" id="3.90.1780.10">
    <property type="entry name" value="Trimeric adhesin"/>
    <property type="match status" value="2"/>
</dbReference>
<dbReference type="STRING" id="97481.SAMN05444853_1063"/>
<keyword evidence="5" id="KW-1134">Transmembrane beta strand</keyword>
<dbReference type="SUPFAM" id="SSF54523">
    <property type="entry name" value="Pili subunits"/>
    <property type="match status" value="1"/>
</dbReference>
<comment type="similarity">
    <text evidence="3">Belongs to the autotransporter-2 (AT-2) (TC 1.B.40) family.</text>
</comment>
<keyword evidence="8" id="KW-0653">Protein transport</keyword>
<dbReference type="GO" id="GO:0009986">
    <property type="term" value="C:cell surface"/>
    <property type="evidence" value="ECO:0007669"/>
    <property type="project" value="UniProtKB-SubCell"/>
</dbReference>
<evidence type="ECO:0000256" key="4">
    <source>
        <dbReference type="ARBA" id="ARBA00022448"/>
    </source>
</evidence>
<name>A0A1H7VX19_9PAST</name>
<evidence type="ECO:0000259" key="12">
    <source>
        <dbReference type="Pfam" id="PF03895"/>
    </source>
</evidence>
<evidence type="ECO:0000256" key="10">
    <source>
        <dbReference type="ARBA" id="ARBA00023237"/>
    </source>
</evidence>
<feature type="domain" description="Trimeric autotransporter adhesin YadA-like stalk" evidence="14">
    <location>
        <begin position="1740"/>
        <end position="1769"/>
    </location>
</feature>
<evidence type="ECO:0000256" key="7">
    <source>
        <dbReference type="ARBA" id="ARBA00022729"/>
    </source>
</evidence>
<dbReference type="RefSeq" id="WP_090921035.1">
    <property type="nucleotide sequence ID" value="NZ_FOBN01000006.1"/>
</dbReference>
<dbReference type="Gene3D" id="2.150.10.10">
    <property type="entry name" value="Serralysin-like metalloprotease, C-terminal"/>
    <property type="match status" value="4"/>
</dbReference>
<organism evidence="15 16">
    <name type="scientific">Phocoenobacter skyensis</name>
    <dbReference type="NCBI Taxonomy" id="97481"/>
    <lineage>
        <taxon>Bacteria</taxon>
        <taxon>Pseudomonadati</taxon>
        <taxon>Pseudomonadota</taxon>
        <taxon>Gammaproteobacteria</taxon>
        <taxon>Pasteurellales</taxon>
        <taxon>Pasteurellaceae</taxon>
        <taxon>Phocoenobacter</taxon>
    </lineage>
</organism>
<dbReference type="Gene3D" id="3.30.1300.30">
    <property type="entry name" value="GSPII I/J protein-like"/>
    <property type="match status" value="1"/>
</dbReference>
<dbReference type="GO" id="GO:0009279">
    <property type="term" value="C:cell outer membrane"/>
    <property type="evidence" value="ECO:0007669"/>
    <property type="project" value="UniProtKB-SubCell"/>
</dbReference>
<evidence type="ECO:0000256" key="1">
    <source>
        <dbReference type="ARBA" id="ARBA00004241"/>
    </source>
</evidence>
<feature type="domain" description="Trimeric autotransporter adhesin YadA-like stalk" evidence="14">
    <location>
        <begin position="526"/>
        <end position="551"/>
    </location>
</feature>
<keyword evidence="9" id="KW-0472">Membrane</keyword>
<feature type="domain" description="Trimeric autotransporter adhesin YadA-like stalk" evidence="14">
    <location>
        <begin position="670"/>
        <end position="701"/>
    </location>
</feature>